<dbReference type="PROSITE" id="PS00616">
    <property type="entry name" value="HIS_ACID_PHOSPHAT_1"/>
    <property type="match status" value="1"/>
</dbReference>
<evidence type="ECO:0000313" key="3">
    <source>
        <dbReference type="EMBL" id="MFC4560842.1"/>
    </source>
</evidence>
<evidence type="ECO:0000313" key="4">
    <source>
        <dbReference type="Proteomes" id="UP001595923"/>
    </source>
</evidence>
<dbReference type="InterPro" id="IPR033379">
    <property type="entry name" value="Acid_Pase_AS"/>
</dbReference>
<proteinExistence type="predicted"/>
<keyword evidence="4" id="KW-1185">Reference proteome</keyword>
<dbReference type="Pfam" id="PF12158">
    <property type="entry name" value="DUF3592"/>
    <property type="match status" value="1"/>
</dbReference>
<keyword evidence="1" id="KW-0472">Membrane</keyword>
<accession>A0ABV9DQE0</accession>
<keyword evidence="1" id="KW-0812">Transmembrane</keyword>
<dbReference type="RefSeq" id="WP_378571333.1">
    <property type="nucleotide sequence ID" value="NZ_JBHSFQ010000002.1"/>
</dbReference>
<evidence type="ECO:0000256" key="1">
    <source>
        <dbReference type="SAM" id="Phobius"/>
    </source>
</evidence>
<dbReference type="InterPro" id="IPR021994">
    <property type="entry name" value="DUF3592"/>
</dbReference>
<feature type="transmembrane region" description="Helical" evidence="1">
    <location>
        <begin position="109"/>
        <end position="136"/>
    </location>
</feature>
<feature type="domain" description="DUF3592" evidence="2">
    <location>
        <begin position="38"/>
        <end position="103"/>
    </location>
</feature>
<name>A0ABV9DQE0_9ACTN</name>
<keyword evidence="1" id="KW-1133">Transmembrane helix</keyword>
<dbReference type="EMBL" id="JBHSFQ010000002">
    <property type="protein sequence ID" value="MFC4560842.1"/>
    <property type="molecule type" value="Genomic_DNA"/>
</dbReference>
<gene>
    <name evidence="3" type="ORF">ACFO4E_03110</name>
</gene>
<feature type="transmembrane region" description="Helical" evidence="1">
    <location>
        <begin position="6"/>
        <end position="25"/>
    </location>
</feature>
<comment type="caution">
    <text evidence="3">The sequence shown here is derived from an EMBL/GenBank/DDBJ whole genome shotgun (WGS) entry which is preliminary data.</text>
</comment>
<organism evidence="3 4">
    <name type="scientific">Nocardiopsis mangrovi</name>
    <dbReference type="NCBI Taxonomy" id="1179818"/>
    <lineage>
        <taxon>Bacteria</taxon>
        <taxon>Bacillati</taxon>
        <taxon>Actinomycetota</taxon>
        <taxon>Actinomycetes</taxon>
        <taxon>Streptosporangiales</taxon>
        <taxon>Nocardiopsidaceae</taxon>
        <taxon>Nocardiopsis</taxon>
    </lineage>
</organism>
<protein>
    <submittedName>
        <fullName evidence="3">DUF3592 domain-containing protein</fullName>
    </submittedName>
</protein>
<sequence length="137" mass="14652">MTPIWIPVLALLLGGILVFVGVRELRTITWLRRHGVRVPGTVTGRRSGGGRNGTSAAVFEFDTRDGRHIRTKQRISTNFGALRGGQAVTVAYDPDHPERAEIVEAKATLVGAVMFLFIGSVFSLAGIAAAVVVAMVL</sequence>
<reference evidence="4" key="1">
    <citation type="journal article" date="2019" name="Int. J. Syst. Evol. Microbiol.">
        <title>The Global Catalogue of Microorganisms (GCM) 10K type strain sequencing project: providing services to taxonomists for standard genome sequencing and annotation.</title>
        <authorList>
            <consortium name="The Broad Institute Genomics Platform"/>
            <consortium name="The Broad Institute Genome Sequencing Center for Infectious Disease"/>
            <person name="Wu L."/>
            <person name="Ma J."/>
        </authorList>
    </citation>
    <scope>NUCLEOTIDE SEQUENCE [LARGE SCALE GENOMIC DNA]</scope>
    <source>
        <strain evidence="4">XZYJ18</strain>
    </source>
</reference>
<dbReference type="Proteomes" id="UP001595923">
    <property type="component" value="Unassembled WGS sequence"/>
</dbReference>
<evidence type="ECO:0000259" key="2">
    <source>
        <dbReference type="Pfam" id="PF12158"/>
    </source>
</evidence>